<dbReference type="PANTHER" id="PTHR46383">
    <property type="entry name" value="ASPARTATE AMINOTRANSFERASE"/>
    <property type="match status" value="1"/>
</dbReference>
<dbReference type="InterPro" id="IPR015421">
    <property type="entry name" value="PyrdxlP-dep_Trfase_major"/>
</dbReference>
<feature type="domain" description="Aminotransferase class I/classII large" evidence="6">
    <location>
        <begin position="17"/>
        <end position="351"/>
    </location>
</feature>
<evidence type="ECO:0000256" key="4">
    <source>
        <dbReference type="ARBA" id="ARBA00022679"/>
    </source>
</evidence>
<dbReference type="GO" id="GO:0008483">
    <property type="term" value="F:transaminase activity"/>
    <property type="evidence" value="ECO:0007669"/>
    <property type="project" value="UniProtKB-KW"/>
</dbReference>
<evidence type="ECO:0000256" key="1">
    <source>
        <dbReference type="ARBA" id="ARBA00001933"/>
    </source>
</evidence>
<dbReference type="AlphaFoldDB" id="A0A4R2PVC0"/>
<keyword evidence="3 7" id="KW-0032">Aminotransferase</keyword>
<dbReference type="CDD" id="cd00609">
    <property type="entry name" value="AAT_like"/>
    <property type="match status" value="1"/>
</dbReference>
<dbReference type="InterPro" id="IPR050596">
    <property type="entry name" value="AspAT/PAT-like"/>
</dbReference>
<dbReference type="Pfam" id="PF00155">
    <property type="entry name" value="Aminotran_1_2"/>
    <property type="match status" value="1"/>
</dbReference>
<organism evidence="7 8">
    <name type="scientific">Tamaricihabitans halophyticus</name>
    <dbReference type="NCBI Taxonomy" id="1262583"/>
    <lineage>
        <taxon>Bacteria</taxon>
        <taxon>Bacillati</taxon>
        <taxon>Actinomycetota</taxon>
        <taxon>Actinomycetes</taxon>
        <taxon>Pseudonocardiales</taxon>
        <taxon>Pseudonocardiaceae</taxon>
        <taxon>Tamaricihabitans</taxon>
    </lineage>
</organism>
<keyword evidence="4 7" id="KW-0808">Transferase</keyword>
<keyword evidence="8" id="KW-1185">Reference proteome</keyword>
<evidence type="ECO:0000256" key="3">
    <source>
        <dbReference type="ARBA" id="ARBA00022576"/>
    </source>
</evidence>
<accession>A0A4R2PVC0</accession>
<proteinExistence type="inferred from homology"/>
<dbReference type="SUPFAM" id="SSF53383">
    <property type="entry name" value="PLP-dependent transferases"/>
    <property type="match status" value="1"/>
</dbReference>
<comment type="cofactor">
    <cofactor evidence="1">
        <name>pyridoxal 5'-phosphate</name>
        <dbReference type="ChEBI" id="CHEBI:597326"/>
    </cofactor>
</comment>
<dbReference type="PANTHER" id="PTHR46383:SF1">
    <property type="entry name" value="ASPARTATE AMINOTRANSFERASE"/>
    <property type="match status" value="1"/>
</dbReference>
<dbReference type="GO" id="GO:0030170">
    <property type="term" value="F:pyridoxal phosphate binding"/>
    <property type="evidence" value="ECO:0007669"/>
    <property type="project" value="InterPro"/>
</dbReference>
<evidence type="ECO:0000256" key="5">
    <source>
        <dbReference type="ARBA" id="ARBA00022898"/>
    </source>
</evidence>
<keyword evidence="5" id="KW-0663">Pyridoxal phosphate</keyword>
<dbReference type="Gene3D" id="3.40.640.10">
    <property type="entry name" value="Type I PLP-dependent aspartate aminotransferase-like (Major domain)"/>
    <property type="match status" value="1"/>
</dbReference>
<evidence type="ECO:0000256" key="2">
    <source>
        <dbReference type="ARBA" id="ARBA00007441"/>
    </source>
</evidence>
<dbReference type="EMBL" id="SLXQ01000032">
    <property type="protein sequence ID" value="TCP39174.1"/>
    <property type="molecule type" value="Genomic_DNA"/>
</dbReference>
<dbReference type="Proteomes" id="UP000294911">
    <property type="component" value="Unassembled WGS sequence"/>
</dbReference>
<dbReference type="InterPro" id="IPR004839">
    <property type="entry name" value="Aminotransferase_I/II_large"/>
</dbReference>
<evidence type="ECO:0000259" key="6">
    <source>
        <dbReference type="Pfam" id="PF00155"/>
    </source>
</evidence>
<dbReference type="RefSeq" id="WP_165913171.1">
    <property type="nucleotide sequence ID" value="NZ_SLXQ01000032.1"/>
</dbReference>
<comment type="similarity">
    <text evidence="2">Belongs to the class-I pyridoxal-phosphate-dependent aminotransferase family.</text>
</comment>
<evidence type="ECO:0000313" key="7">
    <source>
        <dbReference type="EMBL" id="TCP39174.1"/>
    </source>
</evidence>
<evidence type="ECO:0000313" key="8">
    <source>
        <dbReference type="Proteomes" id="UP000294911"/>
    </source>
</evidence>
<sequence length="362" mass="38337">MASRRPSTLGIVPEGTVSLAMGEPFGGTPEVVVDAAITSLRRGRTRYAPLTGDPSLRARVARHLGDGVTEAGVVLTHGASAGLAAVVLALVDQGDRVVLPEPTYSLYADHVAMAGGNVDWVSTLPEGGLDLDRLAELVPGSKLVMLCNPSNPTGRILSESDLRGLADLAAAHGAWVLVDEAYRDIVFDAGTFTSALSLSATHPNVVCCGTFSKSYAMTGWRLGWVACGEELAADVNLIHRSINGALNTFVQDAAHVALELPADHLATLVAGFRERRDLVVDALEGLEGVTLARPQGAFYAFPRIEGVTDSRAFTMRLAQRGVLVRAGWEYGPSGEGHVRISFATDLDALRLGLDRLRDYLAT</sequence>
<dbReference type="GO" id="GO:0006520">
    <property type="term" value="P:amino acid metabolic process"/>
    <property type="evidence" value="ECO:0007669"/>
    <property type="project" value="InterPro"/>
</dbReference>
<protein>
    <submittedName>
        <fullName evidence="7">Aspartate aminotransferase</fullName>
    </submittedName>
</protein>
<name>A0A4R2PVC0_9PSEU</name>
<dbReference type="InterPro" id="IPR015424">
    <property type="entry name" value="PyrdxlP-dep_Trfase"/>
</dbReference>
<reference evidence="7 8" key="1">
    <citation type="submission" date="2019-03" db="EMBL/GenBank/DDBJ databases">
        <title>Genomic Encyclopedia of Type Strains, Phase IV (KMG-IV): sequencing the most valuable type-strain genomes for metagenomic binning, comparative biology and taxonomic classification.</title>
        <authorList>
            <person name="Goeker M."/>
        </authorList>
    </citation>
    <scope>NUCLEOTIDE SEQUENCE [LARGE SCALE GENOMIC DNA]</scope>
    <source>
        <strain evidence="7 8">DSM 45765</strain>
    </source>
</reference>
<comment type="caution">
    <text evidence="7">The sequence shown here is derived from an EMBL/GenBank/DDBJ whole genome shotgun (WGS) entry which is preliminary data.</text>
</comment>
<gene>
    <name evidence="7" type="ORF">EV191_13214</name>
</gene>